<sequence>MDSAEMFDGREDQSFFKEELKDDIAPPPTPKITPKKRGPAKAKDEESPSKKAKGAIDGKLATPVKIPNNESELMELDRVLIQMREGGSSWIQIAAEWEEKTGKKVWDSTVRKRYTKLKASLARVKDEDMDMMKSTAEQVKAEVEAEKKKLDAGLWARISAIMAEAGTEKYEPGTIEKACKNMGANGGRSSSMTVVAEKEEDV</sequence>
<protein>
    <submittedName>
        <fullName evidence="2">Peptidyl-prolyl cis-trans isomerase-like 4</fullName>
    </submittedName>
</protein>
<feature type="compositionally biased region" description="Basic and acidic residues" evidence="1">
    <location>
        <begin position="7"/>
        <end position="24"/>
    </location>
</feature>
<feature type="region of interest" description="Disordered" evidence="1">
    <location>
        <begin position="180"/>
        <end position="202"/>
    </location>
</feature>
<keyword evidence="3" id="KW-1185">Reference proteome</keyword>
<proteinExistence type="predicted"/>
<dbReference type="AlphaFoldDB" id="A0A4Z1PV15"/>
<dbReference type="Proteomes" id="UP000298493">
    <property type="component" value="Unassembled WGS sequence"/>
</dbReference>
<organism evidence="2 3">
    <name type="scientific">Venturia nashicola</name>
    <dbReference type="NCBI Taxonomy" id="86259"/>
    <lineage>
        <taxon>Eukaryota</taxon>
        <taxon>Fungi</taxon>
        <taxon>Dikarya</taxon>
        <taxon>Ascomycota</taxon>
        <taxon>Pezizomycotina</taxon>
        <taxon>Dothideomycetes</taxon>
        <taxon>Pleosporomycetidae</taxon>
        <taxon>Venturiales</taxon>
        <taxon>Venturiaceae</taxon>
        <taxon>Venturia</taxon>
    </lineage>
</organism>
<accession>A0A4Z1PV15</accession>
<name>A0A4Z1PV15_9PEZI</name>
<dbReference type="EMBL" id="SNSC02000002">
    <property type="protein sequence ID" value="TID26849.1"/>
    <property type="molecule type" value="Genomic_DNA"/>
</dbReference>
<reference evidence="2 3" key="1">
    <citation type="submission" date="2019-04" db="EMBL/GenBank/DDBJ databases">
        <title>High contiguity whole genome sequence and gene annotation resource for two Venturia nashicola isolates.</title>
        <authorList>
            <person name="Prokchorchik M."/>
            <person name="Won K."/>
            <person name="Lee Y."/>
            <person name="Choi E.D."/>
            <person name="Segonzac C."/>
            <person name="Sohn K.H."/>
        </authorList>
    </citation>
    <scope>NUCLEOTIDE SEQUENCE [LARGE SCALE GENOMIC DNA]</scope>
    <source>
        <strain evidence="2 3">PRI2</strain>
    </source>
</reference>
<gene>
    <name evidence="2" type="ORF">E6O75_ATG01342</name>
</gene>
<evidence type="ECO:0000256" key="1">
    <source>
        <dbReference type="SAM" id="MobiDB-lite"/>
    </source>
</evidence>
<dbReference type="GO" id="GO:0016853">
    <property type="term" value="F:isomerase activity"/>
    <property type="evidence" value="ECO:0007669"/>
    <property type="project" value="UniProtKB-KW"/>
</dbReference>
<comment type="caution">
    <text evidence="2">The sequence shown here is derived from an EMBL/GenBank/DDBJ whole genome shotgun (WGS) entry which is preliminary data.</text>
</comment>
<feature type="region of interest" description="Disordered" evidence="1">
    <location>
        <begin position="1"/>
        <end position="59"/>
    </location>
</feature>
<evidence type="ECO:0000313" key="3">
    <source>
        <dbReference type="Proteomes" id="UP000298493"/>
    </source>
</evidence>
<keyword evidence="2" id="KW-0413">Isomerase</keyword>
<evidence type="ECO:0000313" key="2">
    <source>
        <dbReference type="EMBL" id="TID26849.1"/>
    </source>
</evidence>